<dbReference type="EMBL" id="JYDU01000550">
    <property type="protein sequence ID" value="KRX85986.1"/>
    <property type="molecule type" value="Genomic_DNA"/>
</dbReference>
<accession>A0A0V0XDC3</accession>
<proteinExistence type="predicted"/>
<dbReference type="AlphaFoldDB" id="A0A0V0XDC3"/>
<dbReference type="Proteomes" id="UP000054815">
    <property type="component" value="Unassembled WGS sequence"/>
</dbReference>
<evidence type="ECO:0000313" key="2">
    <source>
        <dbReference type="Proteomes" id="UP000054815"/>
    </source>
</evidence>
<protein>
    <submittedName>
        <fullName evidence="1">Uncharacterized protein</fullName>
    </submittedName>
</protein>
<name>A0A0V0XDC3_TRIPS</name>
<gene>
    <name evidence="1" type="ORF">T4E_1946</name>
</gene>
<reference evidence="1 2" key="1">
    <citation type="submission" date="2015-01" db="EMBL/GenBank/DDBJ databases">
        <title>Evolution of Trichinella species and genotypes.</title>
        <authorList>
            <person name="Korhonen P.K."/>
            <person name="Edoardo P."/>
            <person name="Giuseppe L.R."/>
            <person name="Gasser R.B."/>
        </authorList>
    </citation>
    <scope>NUCLEOTIDE SEQUENCE [LARGE SCALE GENOMIC DNA]</scope>
    <source>
        <strain evidence="1">ISS141</strain>
    </source>
</reference>
<evidence type="ECO:0000313" key="1">
    <source>
        <dbReference type="EMBL" id="KRX85986.1"/>
    </source>
</evidence>
<sequence>MKFSIFNEHELNICFSDDVSVSSLCSLIFVSMETTRRTQQDHRDRFFEKLIKRHFCKFSKRCCFLDVCICTEHFESADGNYFALS</sequence>
<organism evidence="1 2">
    <name type="scientific">Trichinella pseudospiralis</name>
    <name type="common">Parasitic roundworm</name>
    <dbReference type="NCBI Taxonomy" id="6337"/>
    <lineage>
        <taxon>Eukaryota</taxon>
        <taxon>Metazoa</taxon>
        <taxon>Ecdysozoa</taxon>
        <taxon>Nematoda</taxon>
        <taxon>Enoplea</taxon>
        <taxon>Dorylaimia</taxon>
        <taxon>Trichinellida</taxon>
        <taxon>Trichinellidae</taxon>
        <taxon>Trichinella</taxon>
    </lineage>
</organism>
<comment type="caution">
    <text evidence="1">The sequence shown here is derived from an EMBL/GenBank/DDBJ whole genome shotgun (WGS) entry which is preliminary data.</text>
</comment>